<dbReference type="EMBL" id="CAJFDH010000006">
    <property type="protein sequence ID" value="CAD5230401.1"/>
    <property type="molecule type" value="Genomic_DNA"/>
</dbReference>
<accession>A0A811LRW2</accession>
<dbReference type="Proteomes" id="UP000783686">
    <property type="component" value="Unassembled WGS sequence"/>
</dbReference>
<name>A0A811LRW2_9BILA</name>
<dbReference type="EMBL" id="CAJFCW020000006">
    <property type="protein sequence ID" value="CAG9127736.1"/>
    <property type="molecule type" value="Genomic_DNA"/>
</dbReference>
<dbReference type="Proteomes" id="UP000614601">
    <property type="component" value="Unassembled WGS sequence"/>
</dbReference>
<dbReference type="OrthoDB" id="10512588at2759"/>
<dbReference type="AlphaFoldDB" id="A0A811LRW2"/>
<evidence type="ECO:0000256" key="1">
    <source>
        <dbReference type="SAM" id="Coils"/>
    </source>
</evidence>
<proteinExistence type="predicted"/>
<keyword evidence="3" id="KW-1185">Reference proteome</keyword>
<reference evidence="2" key="1">
    <citation type="submission" date="2020-09" db="EMBL/GenBank/DDBJ databases">
        <authorList>
            <person name="Kikuchi T."/>
        </authorList>
    </citation>
    <scope>NUCLEOTIDE SEQUENCE</scope>
    <source>
        <strain evidence="2">SH1</strain>
    </source>
</reference>
<feature type="coiled-coil region" evidence="1">
    <location>
        <begin position="83"/>
        <end position="157"/>
    </location>
</feature>
<keyword evidence="1" id="KW-0175">Coiled coil</keyword>
<gene>
    <name evidence="2" type="ORF">BOKJ2_LOCUS14117</name>
</gene>
<evidence type="ECO:0000313" key="3">
    <source>
        <dbReference type="Proteomes" id="UP000614601"/>
    </source>
</evidence>
<evidence type="ECO:0000313" key="2">
    <source>
        <dbReference type="EMBL" id="CAD5230401.1"/>
    </source>
</evidence>
<protein>
    <submittedName>
        <fullName evidence="2">Uncharacterized protein</fullName>
    </submittedName>
</protein>
<sequence>MSAFGQQLQQSLSILKRELQARENELEIKKRQIKQVSEGIERENARIAQHDAESEAVRAHLESMKGQNDLIMDNTRNDFSTTLRGLHAKINEEELEARKLKDIQEFGGLNLPEDGFLTLDTQLETLKERYETAVFECQEYQEKLKILREKRLDAEDALRAVPFLEITVELREMITEELVDARRTLRSRIRDEVLKSHQLKAR</sequence>
<organism evidence="2 3">
    <name type="scientific">Bursaphelenchus okinawaensis</name>
    <dbReference type="NCBI Taxonomy" id="465554"/>
    <lineage>
        <taxon>Eukaryota</taxon>
        <taxon>Metazoa</taxon>
        <taxon>Ecdysozoa</taxon>
        <taxon>Nematoda</taxon>
        <taxon>Chromadorea</taxon>
        <taxon>Rhabditida</taxon>
        <taxon>Tylenchina</taxon>
        <taxon>Tylenchomorpha</taxon>
        <taxon>Aphelenchoidea</taxon>
        <taxon>Aphelenchoididae</taxon>
        <taxon>Bursaphelenchus</taxon>
    </lineage>
</organism>
<feature type="coiled-coil region" evidence="1">
    <location>
        <begin position="5"/>
        <end position="36"/>
    </location>
</feature>
<comment type="caution">
    <text evidence="2">The sequence shown here is derived from an EMBL/GenBank/DDBJ whole genome shotgun (WGS) entry which is preliminary data.</text>
</comment>